<keyword evidence="2" id="KW-1185">Reference proteome</keyword>
<dbReference type="InterPro" id="IPR010272">
    <property type="entry name" value="T6SS_TssF"/>
</dbReference>
<dbReference type="PANTHER" id="PTHR35370:SF1">
    <property type="entry name" value="TYPE VI SECRETION SYSTEM COMPONENT TSSF1"/>
    <property type="match status" value="1"/>
</dbReference>
<dbReference type="NCBIfam" id="TIGR03359">
    <property type="entry name" value="VI_chp_6"/>
    <property type="match status" value="1"/>
</dbReference>
<dbReference type="RefSeq" id="WP_273669722.1">
    <property type="nucleotide sequence ID" value="NZ_JAQQXR010000001.1"/>
</dbReference>
<dbReference type="Pfam" id="PF05947">
    <property type="entry name" value="T6SS_TssF"/>
    <property type="match status" value="1"/>
</dbReference>
<dbReference type="EMBL" id="JAQQXR010000001">
    <property type="protein sequence ID" value="MDC8757074.1"/>
    <property type="molecule type" value="Genomic_DNA"/>
</dbReference>
<accession>A0ABT5JWF2</accession>
<gene>
    <name evidence="1" type="primary">tssF</name>
    <name evidence="1" type="ORF">OIK44_05650</name>
</gene>
<protein>
    <submittedName>
        <fullName evidence="1">Type VI secretion system baseplate subunit TssF</fullName>
    </submittedName>
</protein>
<proteinExistence type="predicted"/>
<reference evidence="1 2" key="1">
    <citation type="submission" date="2022-10" db="EMBL/GenBank/DDBJ databases">
        <title>Janthinobacterium sp. hw3 Genome sequencing.</title>
        <authorList>
            <person name="Park S."/>
        </authorList>
    </citation>
    <scope>NUCLEOTIDE SEQUENCE [LARGE SCALE GENOMIC DNA]</scope>
    <source>
        <strain evidence="2">hw3</strain>
    </source>
</reference>
<dbReference type="PIRSF" id="PIRSF028304">
    <property type="entry name" value="UCP028304"/>
    <property type="match status" value="1"/>
</dbReference>
<sequence length="612" mass="66912">MEELLPYYERELVILRHYCREFAERFPKIAGRLHMAGDACDDPHIERLIQATALLTARVAKRLDNHYPEFTEGLLEVLMPHYLRAFPSCAIARLDGAGPRHGNGGDAVGIARGTELESAFGAEVRCKFRTAYELNLTPLALSGARFDPLIRAPAGAGLPPDAGAGLSMTIEARQGTLARPGLGTLRVFIDGEPSFCAALRDTLFMRVARAYVEADGGEWIALSAPPIAPVGFADDDALIPFGARSHPAYRVLTEYFAFPEKFNFFDVDLAAMLARLPEGCARATLHLAVAGLRPDSNVARMLRSLAPDRLLLGCTPVVNLFRQAGVPIAVTQTAADYAVLASATHAHAFEVYSLDAVRMLRRRESAGSVTEFRPFYSLRHGEDAGAKGHYWVMRRDEALAATSPGHEQRLTLVDADFAPLRAENSTLSLELTCSNRELPAMLGCGHPDGDVEKPACAAGRAIRFLRRPTPPCRFASAHGAHWRLISHLTLNHHSLVQEGLPAFREMLTLYDLPQSPISQRQIGGITGLAHAETALWMRGKRGASLVHGIEVRLTLDEQAFVGSGMHLFVQVIDQFLGLYVQLNSFIELVALSHKTGEELIRCKPRNGALNLA</sequence>
<evidence type="ECO:0000313" key="2">
    <source>
        <dbReference type="Proteomes" id="UP001221208"/>
    </source>
</evidence>
<evidence type="ECO:0000313" key="1">
    <source>
        <dbReference type="EMBL" id="MDC8757074.1"/>
    </source>
</evidence>
<dbReference type="PANTHER" id="PTHR35370">
    <property type="entry name" value="CYTOPLASMIC PROTEIN-RELATED-RELATED"/>
    <property type="match status" value="1"/>
</dbReference>
<name>A0ABT5JWF2_9BURK</name>
<comment type="caution">
    <text evidence="1">The sequence shown here is derived from an EMBL/GenBank/DDBJ whole genome shotgun (WGS) entry which is preliminary data.</text>
</comment>
<dbReference type="Proteomes" id="UP001221208">
    <property type="component" value="Unassembled WGS sequence"/>
</dbReference>
<organism evidence="1 2">
    <name type="scientific">Janthinobacterium fluminis</name>
    <dbReference type="NCBI Taxonomy" id="2987524"/>
    <lineage>
        <taxon>Bacteria</taxon>
        <taxon>Pseudomonadati</taxon>
        <taxon>Pseudomonadota</taxon>
        <taxon>Betaproteobacteria</taxon>
        <taxon>Burkholderiales</taxon>
        <taxon>Oxalobacteraceae</taxon>
        <taxon>Janthinobacterium</taxon>
    </lineage>
</organism>